<proteinExistence type="predicted"/>
<dbReference type="InterPro" id="IPR025850">
    <property type="entry name" value="SUKH-3"/>
</dbReference>
<sequence length="160" mass="17493">MSSWSPDVDEVLEASGWAPGRKVDADHWRSMFEVVGLAMHGPAEAFLQEFGGLTVNVSGPGITCARMPFELDPALACGEDDRFVEWGEAIERRLFPLGELDHGRFFLAIDEVNEIYLVETWVASFGPMPQALENLVLGVAPRRIDEGYGPEGQALSVSLG</sequence>
<evidence type="ECO:0000313" key="1">
    <source>
        <dbReference type="EMBL" id="XDQ40836.1"/>
    </source>
</evidence>
<dbReference type="EMBL" id="CP163441">
    <property type="protein sequence ID" value="XDQ40836.1"/>
    <property type="molecule type" value="Genomic_DNA"/>
</dbReference>
<dbReference type="Pfam" id="PF14433">
    <property type="entry name" value="SUKH-3"/>
    <property type="match status" value="1"/>
</dbReference>
<organism evidence="1">
    <name type="scientific">Streptomyces sp. R39</name>
    <dbReference type="NCBI Taxonomy" id="3238631"/>
    <lineage>
        <taxon>Bacteria</taxon>
        <taxon>Bacillati</taxon>
        <taxon>Actinomycetota</taxon>
        <taxon>Actinomycetes</taxon>
        <taxon>Kitasatosporales</taxon>
        <taxon>Streptomycetaceae</taxon>
        <taxon>Streptomyces</taxon>
    </lineage>
</organism>
<name>A0AB39QEI3_9ACTN</name>
<accession>A0AB39QEI3</accession>
<gene>
    <name evidence="1" type="ORF">AB5J52_00230</name>
</gene>
<dbReference type="AlphaFoldDB" id="A0AB39QEI3"/>
<dbReference type="RefSeq" id="WP_369220596.1">
    <property type="nucleotide sequence ID" value="NZ_CP163441.1"/>
</dbReference>
<reference evidence="1" key="1">
    <citation type="submission" date="2024-07" db="EMBL/GenBank/DDBJ databases">
        <authorList>
            <person name="Yu S.T."/>
        </authorList>
    </citation>
    <scope>NUCLEOTIDE SEQUENCE</scope>
    <source>
        <strain evidence="1">R39</strain>
    </source>
</reference>
<protein>
    <submittedName>
        <fullName evidence="1">SUKH-3 domain-containing protein</fullName>
    </submittedName>
</protein>